<dbReference type="PANTHER" id="PTHR22911">
    <property type="entry name" value="ACYL-MALONYL CONDENSING ENZYME-RELATED"/>
    <property type="match status" value="1"/>
</dbReference>
<feature type="transmembrane region" description="Helical" evidence="6">
    <location>
        <begin position="93"/>
        <end position="115"/>
    </location>
</feature>
<feature type="transmembrane region" description="Helical" evidence="6">
    <location>
        <begin position="68"/>
        <end position="87"/>
    </location>
</feature>
<gene>
    <name evidence="8" type="ORF">ICN82_20290</name>
</gene>
<evidence type="ECO:0000256" key="5">
    <source>
        <dbReference type="ARBA" id="ARBA00023136"/>
    </source>
</evidence>
<comment type="similarity">
    <text evidence="2">Belongs to the drug/metabolite transporter (DMT) superfamily. 10 TMS drug/metabolite exporter (DME) (TC 2.A.7.3) family.</text>
</comment>
<evidence type="ECO:0000259" key="7">
    <source>
        <dbReference type="Pfam" id="PF00892"/>
    </source>
</evidence>
<evidence type="ECO:0000256" key="6">
    <source>
        <dbReference type="SAM" id="Phobius"/>
    </source>
</evidence>
<feature type="domain" description="EamA" evidence="7">
    <location>
        <begin position="8"/>
        <end position="138"/>
    </location>
</feature>
<dbReference type="Proteomes" id="UP000609121">
    <property type="component" value="Unassembled WGS sequence"/>
</dbReference>
<evidence type="ECO:0000256" key="3">
    <source>
        <dbReference type="ARBA" id="ARBA00022692"/>
    </source>
</evidence>
<reference evidence="8" key="1">
    <citation type="submission" date="2020-09" db="EMBL/GenBank/DDBJ databases">
        <title>A novel bacterium of genus Mangrovicoccus, isolated from South China Sea.</title>
        <authorList>
            <person name="Huang H."/>
            <person name="Mo K."/>
            <person name="Hu Y."/>
        </authorList>
    </citation>
    <scope>NUCLEOTIDE SEQUENCE</scope>
    <source>
        <strain evidence="8">HB182678</strain>
    </source>
</reference>
<comment type="subcellular location">
    <subcellularLocation>
        <location evidence="1">Membrane</location>
        <topology evidence="1">Multi-pass membrane protein</topology>
    </subcellularLocation>
</comment>
<keyword evidence="3 6" id="KW-0812">Transmembrane</keyword>
<dbReference type="Pfam" id="PF00892">
    <property type="entry name" value="EamA"/>
    <property type="match status" value="2"/>
</dbReference>
<sequence length="289" mass="29554">MIPGNAALGIAVMALVTLGFAAESVIVRMLAGEIPAFQIGFTRVLFGLAALAPWLIARPARLATRARWSHLIRAGLKLLSLVLLFAAMQRAPLASVTAIGFASPLFVALGAWAVLGEMPGPLRIGGLITGFLGILVILGPAAGGAQGAALMLALGSAILTATIQLMLKAMGRAEGAIALVGWNLILSLPLAAIPAAMVWVWPDPGQWGLLALQGAIGTGCQLGVTRALQLADASLVAPVDFLRLPLVAIAAWLVFAEMPPLATLGGGAMILVAVSLLSLSARRPAAPIR</sequence>
<accession>A0A8J6Z0S3</accession>
<name>A0A8J6Z0S3_9RHOB</name>
<feature type="transmembrane region" description="Helical" evidence="6">
    <location>
        <begin position="261"/>
        <end position="279"/>
    </location>
</feature>
<proteinExistence type="inferred from homology"/>
<feature type="transmembrane region" description="Helical" evidence="6">
    <location>
        <begin position="122"/>
        <end position="142"/>
    </location>
</feature>
<feature type="transmembrane region" description="Helical" evidence="6">
    <location>
        <begin position="179"/>
        <end position="201"/>
    </location>
</feature>
<organism evidence="8 9">
    <name type="scientific">Mangrovicoccus algicola</name>
    <dbReference type="NCBI Taxonomy" id="2771008"/>
    <lineage>
        <taxon>Bacteria</taxon>
        <taxon>Pseudomonadati</taxon>
        <taxon>Pseudomonadota</taxon>
        <taxon>Alphaproteobacteria</taxon>
        <taxon>Rhodobacterales</taxon>
        <taxon>Paracoccaceae</taxon>
        <taxon>Mangrovicoccus</taxon>
    </lineage>
</organism>
<dbReference type="AlphaFoldDB" id="A0A8J6Z0S3"/>
<evidence type="ECO:0000313" key="8">
    <source>
        <dbReference type="EMBL" id="MBE3640549.1"/>
    </source>
</evidence>
<dbReference type="InterPro" id="IPR000620">
    <property type="entry name" value="EamA_dom"/>
</dbReference>
<protein>
    <submittedName>
        <fullName evidence="8">DMT family transporter</fullName>
    </submittedName>
</protein>
<feature type="transmembrane region" description="Helical" evidence="6">
    <location>
        <begin position="37"/>
        <end position="56"/>
    </location>
</feature>
<evidence type="ECO:0000256" key="4">
    <source>
        <dbReference type="ARBA" id="ARBA00022989"/>
    </source>
</evidence>
<dbReference type="RefSeq" id="WP_193186905.1">
    <property type="nucleotide sequence ID" value="NZ_JACVXA010000104.1"/>
</dbReference>
<dbReference type="InterPro" id="IPR037185">
    <property type="entry name" value="EmrE-like"/>
</dbReference>
<feature type="transmembrane region" description="Helical" evidence="6">
    <location>
        <begin position="148"/>
        <end position="167"/>
    </location>
</feature>
<dbReference type="GO" id="GO:0016020">
    <property type="term" value="C:membrane"/>
    <property type="evidence" value="ECO:0007669"/>
    <property type="project" value="UniProtKB-SubCell"/>
</dbReference>
<evidence type="ECO:0000256" key="1">
    <source>
        <dbReference type="ARBA" id="ARBA00004141"/>
    </source>
</evidence>
<evidence type="ECO:0000313" key="9">
    <source>
        <dbReference type="Proteomes" id="UP000609121"/>
    </source>
</evidence>
<keyword evidence="4 6" id="KW-1133">Transmembrane helix</keyword>
<keyword evidence="5 6" id="KW-0472">Membrane</keyword>
<dbReference type="EMBL" id="JACVXA010000104">
    <property type="protein sequence ID" value="MBE3640549.1"/>
    <property type="molecule type" value="Genomic_DNA"/>
</dbReference>
<comment type="caution">
    <text evidence="8">The sequence shown here is derived from an EMBL/GenBank/DDBJ whole genome shotgun (WGS) entry which is preliminary data.</text>
</comment>
<dbReference type="SUPFAM" id="SSF103481">
    <property type="entry name" value="Multidrug resistance efflux transporter EmrE"/>
    <property type="match status" value="2"/>
</dbReference>
<keyword evidence="9" id="KW-1185">Reference proteome</keyword>
<dbReference type="PANTHER" id="PTHR22911:SF6">
    <property type="entry name" value="SOLUTE CARRIER FAMILY 35 MEMBER G1"/>
    <property type="match status" value="1"/>
</dbReference>
<feature type="domain" description="EamA" evidence="7">
    <location>
        <begin position="149"/>
        <end position="278"/>
    </location>
</feature>
<evidence type="ECO:0000256" key="2">
    <source>
        <dbReference type="ARBA" id="ARBA00009853"/>
    </source>
</evidence>